<sequence length="731" mass="79108">MNRMIYKTGLAMLLAGVSMPALAQSDAAGETGGLDQIVVTAERREQNLQDVPIAATVLTGEQLQQRGVVNLNDVQQVAPSVAINTFNRSTYINIRGVGIAQSAPTSNPGVAYYIDGQLIPHEQFIGHSFYDIGTIEVLRGPQGTLTGQNSTGGAIYVRTPAPEFESFSFGGDFTVGNFDRYRAVLTANLGVENAAVRIAYVHDERDSFTTNIAPNAQSQPGNMELDAVRVTARAQSPEGNLTLNLRGEYFNMRSDNNAVKRRGDTVSTDPFVIQEDALSFLNQAGYRVSAELEYEVTPNVGSRMLVSFQDGYTHDQTDGDRTATAVGVPANLPTNGTNTRNFPGRVSVGDTVFETFTAEFNLLSLDEGPFQWVFGAFVMDENVPVTLLRDNRNTRNFVSSSSDIIARAINTSQSVFGQVNYFLTDSLEVLAGARHSWDKQVYTRFAVPRGPGQTFVLPYTSDFSSSEWTGKIGLNYHLANNGLLYVSASKGYKAGGVNLTPDTAPFLPETNKVYEAGFKTELLDRHLRLNGAVFMSDYQDIQLASLVGGLPVTQNALAGESWGAELEATVQFGGFQANGGLGYLDAEFSNGACISDTNSPGTDVGCPTNLRFVPKGAVLPFSPEWTINAGMQYTFALGSVDVTPRVQWSHLSGQLATPFVSVNTIVPGRDLLDARITFDIGDRYKLEAFANNLTDEVYIASQIQNSSSADGGIIYGAPRTYGLRLKVEFGD</sequence>
<keyword evidence="5 11" id="KW-0812">Transmembrane</keyword>
<dbReference type="AlphaFoldDB" id="A0A844YUH8"/>
<keyword evidence="13" id="KW-0732">Signal</keyword>
<dbReference type="InterPro" id="IPR036942">
    <property type="entry name" value="Beta-barrel_TonB_sf"/>
</dbReference>
<evidence type="ECO:0000256" key="3">
    <source>
        <dbReference type="ARBA" id="ARBA00022452"/>
    </source>
</evidence>
<dbReference type="PANTHER" id="PTHR32552">
    <property type="entry name" value="FERRICHROME IRON RECEPTOR-RELATED"/>
    <property type="match status" value="1"/>
</dbReference>
<evidence type="ECO:0000256" key="4">
    <source>
        <dbReference type="ARBA" id="ARBA00022496"/>
    </source>
</evidence>
<protein>
    <submittedName>
        <fullName evidence="16">TonB-dependent receptor</fullName>
    </submittedName>
</protein>
<dbReference type="GO" id="GO:0006826">
    <property type="term" value="P:iron ion transport"/>
    <property type="evidence" value="ECO:0007669"/>
    <property type="project" value="UniProtKB-KW"/>
</dbReference>
<comment type="similarity">
    <text evidence="11 12">Belongs to the TonB-dependent receptor family.</text>
</comment>
<evidence type="ECO:0000256" key="8">
    <source>
        <dbReference type="ARBA" id="ARBA00023077"/>
    </source>
</evidence>
<keyword evidence="7" id="KW-0406">Ion transport</keyword>
<keyword evidence="4" id="KW-0410">Iron transport</keyword>
<dbReference type="PROSITE" id="PS52016">
    <property type="entry name" value="TONB_DEPENDENT_REC_3"/>
    <property type="match status" value="1"/>
</dbReference>
<accession>A0A844YUH8</accession>
<dbReference type="InterPro" id="IPR000531">
    <property type="entry name" value="Beta-barrel_TonB"/>
</dbReference>
<evidence type="ECO:0000256" key="7">
    <source>
        <dbReference type="ARBA" id="ARBA00023065"/>
    </source>
</evidence>
<evidence type="ECO:0000259" key="14">
    <source>
        <dbReference type="Pfam" id="PF00593"/>
    </source>
</evidence>
<dbReference type="InterPro" id="IPR012910">
    <property type="entry name" value="Plug_dom"/>
</dbReference>
<proteinExistence type="inferred from homology"/>
<dbReference type="Pfam" id="PF00593">
    <property type="entry name" value="TonB_dep_Rec_b-barrel"/>
    <property type="match status" value="1"/>
</dbReference>
<name>A0A844YUH8_9SPHN</name>
<reference evidence="16 17" key="1">
    <citation type="submission" date="2019-12" db="EMBL/GenBank/DDBJ databases">
        <title>Genomic-based taxomic classification of the family Erythrobacteraceae.</title>
        <authorList>
            <person name="Xu L."/>
        </authorList>
    </citation>
    <scope>NUCLEOTIDE SEQUENCE [LARGE SCALE GENOMIC DNA]</scope>
    <source>
        <strain evidence="16 17">M0322</strain>
    </source>
</reference>
<feature type="chain" id="PRO_5032324099" evidence="13">
    <location>
        <begin position="24"/>
        <end position="731"/>
    </location>
</feature>
<evidence type="ECO:0000313" key="17">
    <source>
        <dbReference type="Proteomes" id="UP000466966"/>
    </source>
</evidence>
<comment type="caution">
    <text evidence="16">The sequence shown here is derived from an EMBL/GenBank/DDBJ whole genome shotgun (WGS) entry which is preliminary data.</text>
</comment>
<organism evidence="16 17">
    <name type="scientific">Alteraurantiacibacter buctensis</name>
    <dbReference type="NCBI Taxonomy" id="1503981"/>
    <lineage>
        <taxon>Bacteria</taxon>
        <taxon>Pseudomonadati</taxon>
        <taxon>Pseudomonadota</taxon>
        <taxon>Alphaproteobacteria</taxon>
        <taxon>Sphingomonadales</taxon>
        <taxon>Erythrobacteraceae</taxon>
        <taxon>Alteraurantiacibacter</taxon>
    </lineage>
</organism>
<comment type="subcellular location">
    <subcellularLocation>
        <location evidence="1 11">Cell outer membrane</location>
        <topology evidence="1 11">Multi-pass membrane protein</topology>
    </subcellularLocation>
</comment>
<keyword evidence="10 11" id="KW-0998">Cell outer membrane</keyword>
<dbReference type="RefSeq" id="WP_160771911.1">
    <property type="nucleotide sequence ID" value="NZ_WTYV01000003.1"/>
</dbReference>
<evidence type="ECO:0000256" key="10">
    <source>
        <dbReference type="ARBA" id="ARBA00023237"/>
    </source>
</evidence>
<evidence type="ECO:0000256" key="6">
    <source>
        <dbReference type="ARBA" id="ARBA00023004"/>
    </source>
</evidence>
<dbReference type="Proteomes" id="UP000466966">
    <property type="component" value="Unassembled WGS sequence"/>
</dbReference>
<dbReference type="SUPFAM" id="SSF56935">
    <property type="entry name" value="Porins"/>
    <property type="match status" value="1"/>
</dbReference>
<evidence type="ECO:0000256" key="1">
    <source>
        <dbReference type="ARBA" id="ARBA00004571"/>
    </source>
</evidence>
<dbReference type="OrthoDB" id="127311at2"/>
<dbReference type="InterPro" id="IPR039426">
    <property type="entry name" value="TonB-dep_rcpt-like"/>
</dbReference>
<dbReference type="Gene3D" id="2.40.170.20">
    <property type="entry name" value="TonB-dependent receptor, beta-barrel domain"/>
    <property type="match status" value="1"/>
</dbReference>
<dbReference type="CDD" id="cd01347">
    <property type="entry name" value="ligand_gated_channel"/>
    <property type="match status" value="1"/>
</dbReference>
<gene>
    <name evidence="16" type="ORF">GRI99_10090</name>
</gene>
<keyword evidence="17" id="KW-1185">Reference proteome</keyword>
<evidence type="ECO:0000313" key="16">
    <source>
        <dbReference type="EMBL" id="MXO71985.1"/>
    </source>
</evidence>
<dbReference type="GO" id="GO:0009279">
    <property type="term" value="C:cell outer membrane"/>
    <property type="evidence" value="ECO:0007669"/>
    <property type="project" value="UniProtKB-SubCell"/>
</dbReference>
<evidence type="ECO:0000256" key="12">
    <source>
        <dbReference type="RuleBase" id="RU003357"/>
    </source>
</evidence>
<evidence type="ECO:0000256" key="9">
    <source>
        <dbReference type="ARBA" id="ARBA00023136"/>
    </source>
</evidence>
<dbReference type="Pfam" id="PF07715">
    <property type="entry name" value="Plug"/>
    <property type="match status" value="1"/>
</dbReference>
<keyword evidence="16" id="KW-0675">Receptor</keyword>
<feature type="domain" description="TonB-dependent receptor-like beta-barrel" evidence="14">
    <location>
        <begin position="236"/>
        <end position="693"/>
    </location>
</feature>
<keyword evidence="6" id="KW-0408">Iron</keyword>
<feature type="signal peptide" evidence="13">
    <location>
        <begin position="1"/>
        <end position="23"/>
    </location>
</feature>
<keyword evidence="9 11" id="KW-0472">Membrane</keyword>
<keyword evidence="2 11" id="KW-0813">Transport</keyword>
<evidence type="ECO:0000256" key="5">
    <source>
        <dbReference type="ARBA" id="ARBA00022692"/>
    </source>
</evidence>
<evidence type="ECO:0000256" key="13">
    <source>
        <dbReference type="SAM" id="SignalP"/>
    </source>
</evidence>
<evidence type="ECO:0000259" key="15">
    <source>
        <dbReference type="Pfam" id="PF07715"/>
    </source>
</evidence>
<keyword evidence="8 12" id="KW-0798">TonB box</keyword>
<keyword evidence="3 11" id="KW-1134">Transmembrane beta strand</keyword>
<dbReference type="PANTHER" id="PTHR32552:SF81">
    <property type="entry name" value="TONB-DEPENDENT OUTER MEMBRANE RECEPTOR"/>
    <property type="match status" value="1"/>
</dbReference>
<evidence type="ECO:0000256" key="2">
    <source>
        <dbReference type="ARBA" id="ARBA00022448"/>
    </source>
</evidence>
<feature type="domain" description="TonB-dependent receptor plug" evidence="15">
    <location>
        <begin position="48"/>
        <end position="154"/>
    </location>
</feature>
<dbReference type="EMBL" id="WTYV01000003">
    <property type="protein sequence ID" value="MXO71985.1"/>
    <property type="molecule type" value="Genomic_DNA"/>
</dbReference>
<evidence type="ECO:0000256" key="11">
    <source>
        <dbReference type="PROSITE-ProRule" id="PRU01360"/>
    </source>
</evidence>